<dbReference type="EMBL" id="BMZS01000010">
    <property type="protein sequence ID" value="GHD58190.1"/>
    <property type="molecule type" value="Genomic_DNA"/>
</dbReference>
<evidence type="ECO:0000313" key="2">
    <source>
        <dbReference type="Proteomes" id="UP000630353"/>
    </source>
</evidence>
<dbReference type="AlphaFoldDB" id="A0A918XVZ4"/>
<keyword evidence="2" id="KW-1185">Reference proteome</keyword>
<dbReference type="Proteomes" id="UP000630353">
    <property type="component" value="Unassembled WGS sequence"/>
</dbReference>
<reference evidence="1" key="1">
    <citation type="journal article" date="2014" name="Int. J. Syst. Evol. Microbiol.">
        <title>Complete genome sequence of Corynebacterium casei LMG S-19264T (=DSM 44701T), isolated from a smear-ripened cheese.</title>
        <authorList>
            <consortium name="US DOE Joint Genome Institute (JGI-PGF)"/>
            <person name="Walter F."/>
            <person name="Albersmeier A."/>
            <person name="Kalinowski J."/>
            <person name="Ruckert C."/>
        </authorList>
    </citation>
    <scope>NUCLEOTIDE SEQUENCE</scope>
    <source>
        <strain evidence="1">KCTC 42651</strain>
    </source>
</reference>
<dbReference type="RefSeq" id="WP_229837411.1">
    <property type="nucleotide sequence ID" value="NZ_BMZS01000010.1"/>
</dbReference>
<proteinExistence type="predicted"/>
<evidence type="ECO:0000313" key="1">
    <source>
        <dbReference type="EMBL" id="GHD58190.1"/>
    </source>
</evidence>
<reference evidence="1" key="2">
    <citation type="submission" date="2020-09" db="EMBL/GenBank/DDBJ databases">
        <authorList>
            <person name="Sun Q."/>
            <person name="Kim S."/>
        </authorList>
    </citation>
    <scope>NUCLEOTIDE SEQUENCE</scope>
    <source>
        <strain evidence="1">KCTC 42651</strain>
    </source>
</reference>
<comment type="caution">
    <text evidence="1">The sequence shown here is derived from an EMBL/GenBank/DDBJ whole genome shotgun (WGS) entry which is preliminary data.</text>
</comment>
<evidence type="ECO:0008006" key="3">
    <source>
        <dbReference type="Google" id="ProtNLM"/>
    </source>
</evidence>
<name>A0A918XVZ4_9PROT</name>
<protein>
    <recommendedName>
        <fullName evidence="3">DUF3179 domain-containing protein</fullName>
    </recommendedName>
</protein>
<accession>A0A918XVZ4</accession>
<dbReference type="InterPro" id="IPR021516">
    <property type="entry name" value="DUF3179"/>
</dbReference>
<organism evidence="1 2">
    <name type="scientific">Thalassobaculum fulvum</name>
    <dbReference type="NCBI Taxonomy" id="1633335"/>
    <lineage>
        <taxon>Bacteria</taxon>
        <taxon>Pseudomonadati</taxon>
        <taxon>Pseudomonadota</taxon>
        <taxon>Alphaproteobacteria</taxon>
        <taxon>Rhodospirillales</taxon>
        <taxon>Thalassobaculaceae</taxon>
        <taxon>Thalassobaculum</taxon>
    </lineage>
</organism>
<dbReference type="Pfam" id="PF11376">
    <property type="entry name" value="DUF3179"/>
    <property type="match status" value="1"/>
</dbReference>
<gene>
    <name evidence="1" type="ORF">GCM10017083_40780</name>
</gene>
<sequence>MPASADPVHRWIEAWPRTDFARSAVPLAEIRSGGPERDGIPSIDAPRFVAVTDADVPDVEPVVSVVVAGDARAYPLRILIWHQIVNDVVGGLPVAVTYCPLCNAAIVFDRRVDGRTVSFGSTGLVRHSDLVMYDRQTESWWQQYEGQGIVGAMAGVRLLAVPARLEAMGRFEERFPQGRVLVPPDETSRPYGRNPYTGYDSMPTPYNYDGPLPEGIAPLARVVSVGARAWSLALIRARGTVEVDDLLIEWTPGQSSALDAKHIADGRDVGNVVVRRRQGGGFVDVAYTVGFAFVFKAFHPDAAIVVD</sequence>